<feature type="compositionally biased region" description="Low complexity" evidence="1">
    <location>
        <begin position="588"/>
        <end position="599"/>
    </location>
</feature>
<feature type="compositionally biased region" description="Low complexity" evidence="1">
    <location>
        <begin position="81"/>
        <end position="135"/>
    </location>
</feature>
<evidence type="ECO:0000313" key="3">
    <source>
        <dbReference type="Proteomes" id="UP000724874"/>
    </source>
</evidence>
<feature type="compositionally biased region" description="Low complexity" evidence="1">
    <location>
        <begin position="48"/>
        <end position="69"/>
    </location>
</feature>
<dbReference type="AlphaFoldDB" id="A0A9P5TIM1"/>
<feature type="compositionally biased region" description="Low complexity" evidence="1">
    <location>
        <begin position="615"/>
        <end position="624"/>
    </location>
</feature>
<dbReference type="EMBL" id="JADNYJ010000147">
    <property type="protein sequence ID" value="KAF8879646.1"/>
    <property type="molecule type" value="Genomic_DNA"/>
</dbReference>
<sequence>MYTNLQRQQQYQQAQILHQPQAQHYQEYPPPLQQRQHQLLQSPYGSQSSKLDVDSLTSSLTSTQLSSKSPATRLAQPQKPSPISATTSSGSTTTSSSLSDHSRTSTSASSVSQSPIQPSIHHQQHTHSQQPSLQHHPNHPGPITLPPRRPPAFPGSPHTPSASGLSISPLHHPGMVSPYHMYSSSAAVYQHHPQLGPITPHGLPPITPSMPPFYLPPSSHAMMQQQQLQNYSSASSQRRSFANALGSAPLPPMSTASASSSSASAAADTQTQRVSQPDQQQFPHQNPFAANQAQAFMVPLPSPGLYGIPSQQPQPSPPIHQPHLRLNLSGIPTTFSPGVSMSPGTFYGRQRDGLPMPNANPFINAAVGAPVHLHSPEGMPIPPGHPAAMVAHGHHPPAMQPPTPNMSHGAYFYAMSGAKKDPPSAMEPKGYFDPMYFPASVAGGIGASALANEILQDKVAGSSSLREGVVRGGKGKESEKDKDKEGGSNSSNTDSSDTAGGGDSGREGNTSHPRRRPKAVEMAPTGGDTSVAPRPKEDATTVLRTRSVGHASKAETVPTYAHWQSDPNIRTAPALSEESAGSVLRQALPLRLPSSPLLNRRTKTTGQIPQAMEDPTVTSLSPSTSIPPPQSPSAQ</sequence>
<name>A0A9P5TIM1_GYMJU</name>
<evidence type="ECO:0000256" key="1">
    <source>
        <dbReference type="SAM" id="MobiDB-lite"/>
    </source>
</evidence>
<feature type="compositionally biased region" description="Low complexity" evidence="1">
    <location>
        <begin position="487"/>
        <end position="498"/>
    </location>
</feature>
<feature type="compositionally biased region" description="Pro residues" evidence="1">
    <location>
        <begin position="202"/>
        <end position="215"/>
    </location>
</feature>
<feature type="compositionally biased region" description="Low complexity" evidence="1">
    <location>
        <begin position="256"/>
        <end position="267"/>
    </location>
</feature>
<evidence type="ECO:0000313" key="2">
    <source>
        <dbReference type="EMBL" id="KAF8879646.1"/>
    </source>
</evidence>
<dbReference type="Proteomes" id="UP000724874">
    <property type="component" value="Unassembled WGS sequence"/>
</dbReference>
<feature type="compositionally biased region" description="Polar residues" evidence="1">
    <location>
        <begin position="221"/>
        <end position="240"/>
    </location>
</feature>
<feature type="region of interest" description="Disordered" evidence="1">
    <location>
        <begin position="463"/>
        <end position="635"/>
    </location>
</feature>
<feature type="region of interest" description="Disordered" evidence="1">
    <location>
        <begin position="1"/>
        <end position="169"/>
    </location>
</feature>
<feature type="region of interest" description="Disordered" evidence="1">
    <location>
        <begin position="199"/>
        <end position="284"/>
    </location>
</feature>
<gene>
    <name evidence="2" type="ORF">CPB84DRAFT_1793138</name>
</gene>
<keyword evidence="3" id="KW-1185">Reference proteome</keyword>
<feature type="compositionally biased region" description="Polar residues" evidence="1">
    <location>
        <begin position="268"/>
        <end position="284"/>
    </location>
</feature>
<feature type="compositionally biased region" description="Low complexity" evidence="1">
    <location>
        <begin position="1"/>
        <end position="23"/>
    </location>
</feature>
<comment type="caution">
    <text evidence="2">The sequence shown here is derived from an EMBL/GenBank/DDBJ whole genome shotgun (WGS) entry which is preliminary data.</text>
</comment>
<accession>A0A9P5TIM1</accession>
<dbReference type="OrthoDB" id="1049195at2759"/>
<reference evidence="2" key="1">
    <citation type="submission" date="2020-11" db="EMBL/GenBank/DDBJ databases">
        <authorList>
            <consortium name="DOE Joint Genome Institute"/>
            <person name="Ahrendt S."/>
            <person name="Riley R."/>
            <person name="Andreopoulos W."/>
            <person name="LaButti K."/>
            <person name="Pangilinan J."/>
            <person name="Ruiz-duenas F.J."/>
            <person name="Barrasa J.M."/>
            <person name="Sanchez-Garcia M."/>
            <person name="Camarero S."/>
            <person name="Miyauchi S."/>
            <person name="Serrano A."/>
            <person name="Linde D."/>
            <person name="Babiker R."/>
            <person name="Drula E."/>
            <person name="Ayuso-Fernandez I."/>
            <person name="Pacheco R."/>
            <person name="Padilla G."/>
            <person name="Ferreira P."/>
            <person name="Barriuso J."/>
            <person name="Kellner H."/>
            <person name="Castanera R."/>
            <person name="Alfaro M."/>
            <person name="Ramirez L."/>
            <person name="Pisabarro A.G."/>
            <person name="Kuo A."/>
            <person name="Tritt A."/>
            <person name="Lipzen A."/>
            <person name="He G."/>
            <person name="Yan M."/>
            <person name="Ng V."/>
            <person name="Cullen D."/>
            <person name="Martin F."/>
            <person name="Rosso M.-N."/>
            <person name="Henrissat B."/>
            <person name="Hibbett D."/>
            <person name="Martinez A.T."/>
            <person name="Grigoriev I.V."/>
        </authorList>
    </citation>
    <scope>NUCLEOTIDE SEQUENCE</scope>
    <source>
        <strain evidence="2">AH 44721</strain>
    </source>
</reference>
<proteinExistence type="predicted"/>
<feature type="compositionally biased region" description="Pro residues" evidence="1">
    <location>
        <begin position="625"/>
        <end position="635"/>
    </location>
</feature>
<feature type="compositionally biased region" description="Basic and acidic residues" evidence="1">
    <location>
        <begin position="474"/>
        <end position="486"/>
    </location>
</feature>
<organism evidence="2 3">
    <name type="scientific">Gymnopilus junonius</name>
    <name type="common">Spectacular rustgill mushroom</name>
    <name type="synonym">Gymnopilus spectabilis subsp. junonius</name>
    <dbReference type="NCBI Taxonomy" id="109634"/>
    <lineage>
        <taxon>Eukaryota</taxon>
        <taxon>Fungi</taxon>
        <taxon>Dikarya</taxon>
        <taxon>Basidiomycota</taxon>
        <taxon>Agaricomycotina</taxon>
        <taxon>Agaricomycetes</taxon>
        <taxon>Agaricomycetidae</taxon>
        <taxon>Agaricales</taxon>
        <taxon>Agaricineae</taxon>
        <taxon>Hymenogastraceae</taxon>
        <taxon>Gymnopilus</taxon>
    </lineage>
</organism>
<protein>
    <submittedName>
        <fullName evidence="2">Uncharacterized protein</fullName>
    </submittedName>
</protein>
<feature type="compositionally biased region" description="Pro residues" evidence="1">
    <location>
        <begin position="139"/>
        <end position="154"/>
    </location>
</feature>